<dbReference type="Gene3D" id="3.40.50.300">
    <property type="entry name" value="P-loop containing nucleotide triphosphate hydrolases"/>
    <property type="match status" value="1"/>
</dbReference>
<dbReference type="Pfam" id="PF01078">
    <property type="entry name" value="Mg_chelatase"/>
    <property type="match status" value="1"/>
</dbReference>
<dbReference type="InterPro" id="IPR000523">
    <property type="entry name" value="Mg_chelatse_chII-like_cat_dom"/>
</dbReference>
<organism evidence="4 5">
    <name type="scientific">Candidatus Lokiarchaeum ossiferum</name>
    <dbReference type="NCBI Taxonomy" id="2951803"/>
    <lineage>
        <taxon>Archaea</taxon>
        <taxon>Promethearchaeati</taxon>
        <taxon>Promethearchaeota</taxon>
        <taxon>Promethearchaeia</taxon>
        <taxon>Promethearchaeales</taxon>
        <taxon>Promethearchaeaceae</taxon>
        <taxon>Candidatus Lokiarchaeum</taxon>
    </lineage>
</organism>
<sequence length="728" mass="82453">MKLALILNMIDPHIGGVLLIGQQGTGKSIVARSLRPLLSNIDVNQYCPFHCDPEDNENYCFFCQENSNNLIRMTKKREFITIPLGATSDMMVGSVDLENLIAKGKIRVQPGLLAKAHRGVLYIDEINLLPDNLLDLLLDVVSSKINYIERESLSLSHKSDFIFIGSMNPEEGILRPQILDRFGLIVDIKAPNDVSIRSQITHNAIEFDDNPKKFIEKYKLSQNSLRKRILYAQNLLKDIQFLKRDHFFVSKLVSSFPQLSPRVEFTLLKVSRAIAAYHGNLHITKNHLKKGMHLTLQGKLSSKNDVETNLLLESTFEKIWQNITSFPEFSQNDKKSDFSEKSSIYKSSMKVGGEFRENPLEHRSKDLPELQSGDRNSKDQYSNLNLEEKFSNGLKVGDLNSFKKIELSDLNEIPTYIVERPLNIDVSPILSLIKKNRRIVKFNGRGSRLKILTRSGGRYVFAQKPKKHPNSIAFNATIKNHFISYPSSMQKVRDAVYSSNLPNPSNLAVNLKYEYILEKVNELHAPLSLYFIVDASASMRRILKQTIKVIQSVHAEGYTKKDKISVISFQGKEARILQRPSVSFSVGMKRLNNLKATSYTPLASALNIATTLIRQEQIKGLSIPIILILSDLGANISLEKPALNASSRADFTQIADELEKIAKKIGNRGYQLVIMKPKKSFATRFLGVDQLSVQRIENNFIKYSSAKIFEFDGYDPNTTIDQLKSLMK</sequence>
<dbReference type="PANTHER" id="PTHR32039">
    <property type="entry name" value="MAGNESIUM-CHELATASE SUBUNIT CHLI"/>
    <property type="match status" value="1"/>
</dbReference>
<dbReference type="PANTHER" id="PTHR32039:SF9">
    <property type="entry name" value="MAGNESIUM-CHELATASE SUBUNIT CHLI-2, CHLOROPLASTIC"/>
    <property type="match status" value="1"/>
</dbReference>
<gene>
    <name evidence="4" type="ORF">NEF87_001359</name>
</gene>
<feature type="compositionally biased region" description="Basic and acidic residues" evidence="1">
    <location>
        <begin position="355"/>
        <end position="368"/>
    </location>
</feature>
<dbReference type="SMART" id="SM00327">
    <property type="entry name" value="VWA"/>
    <property type="match status" value="1"/>
</dbReference>
<dbReference type="Pfam" id="PF13519">
    <property type="entry name" value="VWA_2"/>
    <property type="match status" value="1"/>
</dbReference>
<evidence type="ECO:0000259" key="3">
    <source>
        <dbReference type="SMART" id="SM00382"/>
    </source>
</evidence>
<dbReference type="InterPro" id="IPR002035">
    <property type="entry name" value="VWF_A"/>
</dbReference>
<evidence type="ECO:0000313" key="4">
    <source>
        <dbReference type="EMBL" id="UYP45074.1"/>
    </source>
</evidence>
<name>A0ABY6HRH1_9ARCH</name>
<feature type="domain" description="VWFA" evidence="2">
    <location>
        <begin position="526"/>
        <end position="692"/>
    </location>
</feature>
<feature type="domain" description="AAA+ ATPase" evidence="3">
    <location>
        <begin position="13"/>
        <end position="192"/>
    </location>
</feature>
<dbReference type="Proteomes" id="UP001208689">
    <property type="component" value="Chromosome"/>
</dbReference>
<accession>A0ABY6HRH1</accession>
<protein>
    <recommendedName>
        <fullName evidence="6">VWFA domain-containing protein</fullName>
    </recommendedName>
</protein>
<keyword evidence="5" id="KW-1185">Reference proteome</keyword>
<evidence type="ECO:0000256" key="1">
    <source>
        <dbReference type="SAM" id="MobiDB-lite"/>
    </source>
</evidence>
<dbReference type="Gene3D" id="3.40.50.410">
    <property type="entry name" value="von Willebrand factor, type A domain"/>
    <property type="match status" value="1"/>
</dbReference>
<evidence type="ECO:0000259" key="2">
    <source>
        <dbReference type="SMART" id="SM00327"/>
    </source>
</evidence>
<dbReference type="EMBL" id="CP104013">
    <property type="protein sequence ID" value="UYP45074.1"/>
    <property type="molecule type" value="Genomic_DNA"/>
</dbReference>
<feature type="region of interest" description="Disordered" evidence="1">
    <location>
        <begin position="355"/>
        <end position="378"/>
    </location>
</feature>
<dbReference type="SUPFAM" id="SSF53300">
    <property type="entry name" value="vWA-like"/>
    <property type="match status" value="1"/>
</dbReference>
<proteinExistence type="predicted"/>
<evidence type="ECO:0000313" key="5">
    <source>
        <dbReference type="Proteomes" id="UP001208689"/>
    </source>
</evidence>
<dbReference type="InterPro" id="IPR036465">
    <property type="entry name" value="vWFA_dom_sf"/>
</dbReference>
<dbReference type="InterPro" id="IPR003593">
    <property type="entry name" value="AAA+_ATPase"/>
</dbReference>
<reference evidence="4" key="1">
    <citation type="submission" date="2022-09" db="EMBL/GenBank/DDBJ databases">
        <title>Actin cytoskeleton and complex cell architecture in an #Asgard archaeon.</title>
        <authorList>
            <person name="Ponce Toledo R.I."/>
            <person name="Schleper C."/>
            <person name="Rodrigues Oliveira T."/>
            <person name="Wollweber F."/>
            <person name="Xu J."/>
            <person name="Rittmann S."/>
            <person name="Klingl A."/>
            <person name="Pilhofer M."/>
        </authorList>
    </citation>
    <scope>NUCLEOTIDE SEQUENCE</scope>
    <source>
        <strain evidence="4">B-35</strain>
    </source>
</reference>
<dbReference type="InterPro" id="IPR045006">
    <property type="entry name" value="CHLI-like"/>
</dbReference>
<dbReference type="InterPro" id="IPR027417">
    <property type="entry name" value="P-loop_NTPase"/>
</dbReference>
<evidence type="ECO:0008006" key="6">
    <source>
        <dbReference type="Google" id="ProtNLM"/>
    </source>
</evidence>
<dbReference type="SMART" id="SM00382">
    <property type="entry name" value="AAA"/>
    <property type="match status" value="1"/>
</dbReference>
<dbReference type="SUPFAM" id="SSF52540">
    <property type="entry name" value="P-loop containing nucleoside triphosphate hydrolases"/>
    <property type="match status" value="1"/>
</dbReference>